<dbReference type="SUPFAM" id="SSF47802">
    <property type="entry name" value="DNA polymerase beta, N-terminal domain-like"/>
    <property type="match status" value="1"/>
</dbReference>
<dbReference type="Gene3D" id="1.10.150.110">
    <property type="entry name" value="DNA polymerase beta, N-terminal domain-like"/>
    <property type="match status" value="1"/>
</dbReference>
<dbReference type="InterPro" id="IPR027421">
    <property type="entry name" value="DNA_pol_lamdba_lyase_dom_sf"/>
</dbReference>
<proteinExistence type="predicted"/>
<reference evidence="3" key="1">
    <citation type="submission" date="2019-03" db="EMBL/GenBank/DDBJ databases">
        <title>Long read genome sequence of the mycoparasitic Pythium oligandrum ATCC 38472 isolated from sugarbeet rhizosphere.</title>
        <authorList>
            <person name="Gaulin E."/>
        </authorList>
    </citation>
    <scope>NUCLEOTIDE SEQUENCE</scope>
    <source>
        <strain evidence="3">ATCC 38472_TT</strain>
    </source>
</reference>
<dbReference type="OrthoDB" id="205514at2759"/>
<sequence length="221" mass="24219">MNLKQAQMVLSDFLMKCEEEGVELPLNAEDAVIGALKALQAETKHEMGRTQMEAAMAHMKTRYGLKSAPDDQSGDDEPKKPRSKKEPDLDEDADLTTRLNKKLAAKGTGSTISPKARRRPEGKKTKLQDNVRSKGAKRSENQPLVDQLVQLGEYEMHSGHTQRGIARMRAAMQVRDVDEVIKSGAQAKKLDRVGPSAAAKVDAILNAGLKGAMREYEPKAG</sequence>
<feature type="compositionally biased region" description="Basic and acidic residues" evidence="1">
    <location>
        <begin position="76"/>
        <end position="87"/>
    </location>
</feature>
<gene>
    <name evidence="3" type="ORF">Poli38472_006618</name>
</gene>
<dbReference type="AlphaFoldDB" id="A0A8K1FFA8"/>
<accession>A0A8K1FFA8</accession>
<organism evidence="3 4">
    <name type="scientific">Pythium oligandrum</name>
    <name type="common">Mycoparasitic fungus</name>
    <dbReference type="NCBI Taxonomy" id="41045"/>
    <lineage>
        <taxon>Eukaryota</taxon>
        <taxon>Sar</taxon>
        <taxon>Stramenopiles</taxon>
        <taxon>Oomycota</taxon>
        <taxon>Peronosporomycetes</taxon>
        <taxon>Pythiales</taxon>
        <taxon>Pythiaceae</taxon>
        <taxon>Pythium</taxon>
    </lineage>
</organism>
<evidence type="ECO:0000259" key="2">
    <source>
        <dbReference type="Pfam" id="PF14716"/>
    </source>
</evidence>
<dbReference type="Pfam" id="PF14716">
    <property type="entry name" value="HHH_8"/>
    <property type="match status" value="1"/>
</dbReference>
<comment type="caution">
    <text evidence="3">The sequence shown here is derived from an EMBL/GenBank/DDBJ whole genome shotgun (WGS) entry which is preliminary data.</text>
</comment>
<evidence type="ECO:0000313" key="4">
    <source>
        <dbReference type="Proteomes" id="UP000794436"/>
    </source>
</evidence>
<feature type="domain" description="Crossover junction endonuclease MUS81-like HHH" evidence="2">
    <location>
        <begin position="140"/>
        <end position="208"/>
    </location>
</feature>
<dbReference type="Proteomes" id="UP000794436">
    <property type="component" value="Unassembled WGS sequence"/>
</dbReference>
<feature type="region of interest" description="Disordered" evidence="1">
    <location>
        <begin position="64"/>
        <end position="143"/>
    </location>
</feature>
<keyword evidence="4" id="KW-1185">Reference proteome</keyword>
<evidence type="ECO:0000313" key="3">
    <source>
        <dbReference type="EMBL" id="TMW56608.1"/>
    </source>
</evidence>
<dbReference type="EMBL" id="SPLM01000145">
    <property type="protein sequence ID" value="TMW56608.1"/>
    <property type="molecule type" value="Genomic_DNA"/>
</dbReference>
<protein>
    <recommendedName>
        <fullName evidence="2">Crossover junction endonuclease MUS81-like HHH domain-containing protein</fullName>
    </recommendedName>
</protein>
<name>A0A8K1FFA8_PYTOL</name>
<feature type="compositionally biased region" description="Basic and acidic residues" evidence="1">
    <location>
        <begin position="122"/>
        <end position="140"/>
    </location>
</feature>
<evidence type="ECO:0000256" key="1">
    <source>
        <dbReference type="SAM" id="MobiDB-lite"/>
    </source>
</evidence>
<dbReference type="InterPro" id="IPR010996">
    <property type="entry name" value="HHH_MUS81"/>
</dbReference>